<evidence type="ECO:0000256" key="6">
    <source>
        <dbReference type="ARBA" id="ARBA00022691"/>
    </source>
</evidence>
<evidence type="ECO:0000313" key="12">
    <source>
        <dbReference type="Proteomes" id="UP000077266"/>
    </source>
</evidence>
<dbReference type="OrthoDB" id="422086at2759"/>
<gene>
    <name evidence="11" type="ORF">EXIGLDRAFT_709523</name>
</gene>
<dbReference type="STRING" id="1314781.A0A165QTU1"/>
<keyword evidence="7 10" id="KW-0812">Transmembrane</keyword>
<comment type="similarity">
    <text evidence="2 10">Belongs to the class VI-like SAM-binding methyltransferase superfamily. Isoprenylcysteine carboxyl methyltransferase family.</text>
</comment>
<dbReference type="Gene3D" id="1.20.120.1630">
    <property type="match status" value="1"/>
</dbReference>
<name>A0A165QTU1_EXIGL</name>
<keyword evidence="4 10" id="KW-0489">Methyltransferase</keyword>
<dbReference type="EMBL" id="KV425882">
    <property type="protein sequence ID" value="KZW04063.1"/>
    <property type="molecule type" value="Genomic_DNA"/>
</dbReference>
<keyword evidence="10" id="KW-0256">Endoplasmic reticulum</keyword>
<feature type="transmembrane region" description="Helical" evidence="10">
    <location>
        <begin position="46"/>
        <end position="65"/>
    </location>
</feature>
<dbReference type="GO" id="GO:0005789">
    <property type="term" value="C:endoplasmic reticulum membrane"/>
    <property type="evidence" value="ECO:0007669"/>
    <property type="project" value="UniProtKB-SubCell"/>
</dbReference>
<keyword evidence="6 10" id="KW-0949">S-adenosyl-L-methionine</keyword>
<feature type="transmembrane region" description="Helical" evidence="10">
    <location>
        <begin position="167"/>
        <end position="195"/>
    </location>
</feature>
<evidence type="ECO:0000256" key="9">
    <source>
        <dbReference type="ARBA" id="ARBA00023136"/>
    </source>
</evidence>
<dbReference type="GO" id="GO:0004671">
    <property type="term" value="F:protein C-terminal S-isoprenylcysteine carboxyl O-methyltransferase activity"/>
    <property type="evidence" value="ECO:0007669"/>
    <property type="project" value="UniProtKB-EC"/>
</dbReference>
<keyword evidence="9 10" id="KW-0472">Membrane</keyword>
<dbReference type="PANTHER" id="PTHR12714">
    <property type="entry name" value="PROTEIN-S ISOPRENYLCYSTEINE O-METHYLTRANSFERASE"/>
    <property type="match status" value="1"/>
</dbReference>
<accession>A0A165QTU1</accession>
<dbReference type="Proteomes" id="UP000077266">
    <property type="component" value="Unassembled WGS sequence"/>
</dbReference>
<dbReference type="AlphaFoldDB" id="A0A165QTU1"/>
<dbReference type="PANTHER" id="PTHR12714:SF9">
    <property type="entry name" value="PROTEIN-S-ISOPRENYLCYSTEINE O-METHYLTRANSFERASE"/>
    <property type="match status" value="1"/>
</dbReference>
<evidence type="ECO:0000313" key="11">
    <source>
        <dbReference type="EMBL" id="KZW04063.1"/>
    </source>
</evidence>
<keyword evidence="12" id="KW-1185">Reference proteome</keyword>
<evidence type="ECO:0000256" key="8">
    <source>
        <dbReference type="ARBA" id="ARBA00022989"/>
    </source>
</evidence>
<evidence type="ECO:0000256" key="2">
    <source>
        <dbReference type="ARBA" id="ARBA00009140"/>
    </source>
</evidence>
<sequence length="229" mass="25918">MAQPRGTLPNTILAVAAIAFALGIVFSAGVALIALSWPSAWFQPGFFVAAWALFHFGEFAVTAGWNRDKLSVDSFLLNNGVEYHVAHSVAILEWLAIYYFAPQWKANYYVSAIGIFVTGVGQVLRSLAMVHASTNFSHQVAWRKTDTHHLVTDGIYAWSRHPSYAGFFYWGLGTQLALQNPVSFIVYFVVLWRFFNSRIKGEERYLVKFFGDDYVAYRKRVGTKLPFIR</sequence>
<keyword evidence="8 10" id="KW-1133">Transmembrane helix</keyword>
<comment type="catalytic activity">
    <reaction evidence="10">
        <text>[protein]-C-terminal S-[(2E,6E)-farnesyl]-L-cysteine + S-adenosyl-L-methionine = [protein]-C-terminal S-[(2E,6E)-farnesyl]-L-cysteine methyl ester + S-adenosyl-L-homocysteine</text>
        <dbReference type="Rhea" id="RHEA:21672"/>
        <dbReference type="Rhea" id="RHEA-COMP:12125"/>
        <dbReference type="Rhea" id="RHEA-COMP:12126"/>
        <dbReference type="ChEBI" id="CHEBI:57856"/>
        <dbReference type="ChEBI" id="CHEBI:59789"/>
        <dbReference type="ChEBI" id="CHEBI:90510"/>
        <dbReference type="ChEBI" id="CHEBI:90511"/>
        <dbReference type="EC" id="2.1.1.100"/>
    </reaction>
</comment>
<dbReference type="Pfam" id="PF04140">
    <property type="entry name" value="ICMT"/>
    <property type="match status" value="1"/>
</dbReference>
<dbReference type="FunCoup" id="A0A165QTU1">
    <property type="interactions" value="312"/>
</dbReference>
<keyword evidence="5 11" id="KW-0808">Transferase</keyword>
<protein>
    <recommendedName>
        <fullName evidence="3 10">Protein-S-isoprenylcysteine O-methyltransferase</fullName>
        <ecNumber evidence="3 10">2.1.1.100</ecNumber>
    </recommendedName>
</protein>
<evidence type="ECO:0000256" key="10">
    <source>
        <dbReference type="RuleBase" id="RU362022"/>
    </source>
</evidence>
<evidence type="ECO:0000256" key="1">
    <source>
        <dbReference type="ARBA" id="ARBA00004141"/>
    </source>
</evidence>
<dbReference type="GO" id="GO:0032259">
    <property type="term" value="P:methylation"/>
    <property type="evidence" value="ECO:0007669"/>
    <property type="project" value="UniProtKB-KW"/>
</dbReference>
<feature type="transmembrane region" description="Helical" evidence="10">
    <location>
        <begin position="12"/>
        <end position="34"/>
    </location>
</feature>
<dbReference type="InParanoid" id="A0A165QTU1"/>
<dbReference type="InterPro" id="IPR025770">
    <property type="entry name" value="PPMT_MeTrfase"/>
</dbReference>
<evidence type="ECO:0000256" key="3">
    <source>
        <dbReference type="ARBA" id="ARBA00012151"/>
    </source>
</evidence>
<organism evidence="11 12">
    <name type="scientific">Exidia glandulosa HHB12029</name>
    <dbReference type="NCBI Taxonomy" id="1314781"/>
    <lineage>
        <taxon>Eukaryota</taxon>
        <taxon>Fungi</taxon>
        <taxon>Dikarya</taxon>
        <taxon>Basidiomycota</taxon>
        <taxon>Agaricomycotina</taxon>
        <taxon>Agaricomycetes</taxon>
        <taxon>Auriculariales</taxon>
        <taxon>Exidiaceae</taxon>
        <taxon>Exidia</taxon>
    </lineage>
</organism>
<dbReference type="PROSITE" id="PS51564">
    <property type="entry name" value="SAM_ICMT"/>
    <property type="match status" value="1"/>
</dbReference>
<evidence type="ECO:0000256" key="7">
    <source>
        <dbReference type="ARBA" id="ARBA00022692"/>
    </source>
</evidence>
<feature type="transmembrane region" description="Helical" evidence="10">
    <location>
        <begin position="108"/>
        <end position="128"/>
    </location>
</feature>
<proteinExistence type="inferred from homology"/>
<dbReference type="EC" id="2.1.1.100" evidence="3 10"/>
<comment type="subcellular location">
    <subcellularLocation>
        <location evidence="10">Endoplasmic reticulum membrane</location>
        <topology evidence="10">Multi-pass membrane protein</topology>
    </subcellularLocation>
    <subcellularLocation>
        <location evidence="1">Membrane</location>
        <topology evidence="1">Multi-pass membrane protein</topology>
    </subcellularLocation>
</comment>
<evidence type="ECO:0000256" key="4">
    <source>
        <dbReference type="ARBA" id="ARBA00022603"/>
    </source>
</evidence>
<reference evidence="11 12" key="1">
    <citation type="journal article" date="2016" name="Mol. Biol. Evol.">
        <title>Comparative Genomics of Early-Diverging Mushroom-Forming Fungi Provides Insights into the Origins of Lignocellulose Decay Capabilities.</title>
        <authorList>
            <person name="Nagy L.G."/>
            <person name="Riley R."/>
            <person name="Tritt A."/>
            <person name="Adam C."/>
            <person name="Daum C."/>
            <person name="Floudas D."/>
            <person name="Sun H."/>
            <person name="Yadav J.S."/>
            <person name="Pangilinan J."/>
            <person name="Larsson K.H."/>
            <person name="Matsuura K."/>
            <person name="Barry K."/>
            <person name="Labutti K."/>
            <person name="Kuo R."/>
            <person name="Ohm R.A."/>
            <person name="Bhattacharya S.S."/>
            <person name="Shirouzu T."/>
            <person name="Yoshinaga Y."/>
            <person name="Martin F.M."/>
            <person name="Grigoriev I.V."/>
            <person name="Hibbett D.S."/>
        </authorList>
    </citation>
    <scope>NUCLEOTIDE SEQUENCE [LARGE SCALE GENOMIC DNA]</scope>
    <source>
        <strain evidence="11 12">HHB12029</strain>
    </source>
</reference>
<dbReference type="InterPro" id="IPR007269">
    <property type="entry name" value="ICMT_MeTrfase"/>
</dbReference>
<evidence type="ECO:0000256" key="5">
    <source>
        <dbReference type="ARBA" id="ARBA00022679"/>
    </source>
</evidence>